<name>A0ABP0N7W7_9DINO</name>
<protein>
    <submittedName>
        <fullName evidence="2">Pre-mRNA-splicing factor 8 homolog</fullName>
    </submittedName>
</protein>
<feature type="non-terminal residue" evidence="2">
    <location>
        <position position="85"/>
    </location>
</feature>
<comment type="caution">
    <text evidence="2">The sequence shown here is derived from an EMBL/GenBank/DDBJ whole genome shotgun (WGS) entry which is preliminary data.</text>
</comment>
<evidence type="ECO:0000313" key="2">
    <source>
        <dbReference type="EMBL" id="CAK9059528.1"/>
    </source>
</evidence>
<feature type="non-terminal residue" evidence="2">
    <location>
        <position position="1"/>
    </location>
</feature>
<dbReference type="EMBL" id="CAXAMM010026736">
    <property type="protein sequence ID" value="CAK9059528.1"/>
    <property type="molecule type" value="Genomic_DNA"/>
</dbReference>
<feature type="region of interest" description="Disordered" evidence="1">
    <location>
        <begin position="56"/>
        <end position="85"/>
    </location>
</feature>
<dbReference type="Proteomes" id="UP001642464">
    <property type="component" value="Unassembled WGS sequence"/>
</dbReference>
<keyword evidence="3" id="KW-1185">Reference proteome</keyword>
<reference evidence="2 3" key="1">
    <citation type="submission" date="2024-02" db="EMBL/GenBank/DDBJ databases">
        <authorList>
            <person name="Chen Y."/>
            <person name="Shah S."/>
            <person name="Dougan E. K."/>
            <person name="Thang M."/>
            <person name="Chan C."/>
        </authorList>
    </citation>
    <scope>NUCLEOTIDE SEQUENCE [LARGE SCALE GENOMIC DNA]</scope>
</reference>
<evidence type="ECO:0000313" key="3">
    <source>
        <dbReference type="Proteomes" id="UP001642464"/>
    </source>
</evidence>
<evidence type="ECO:0000256" key="1">
    <source>
        <dbReference type="SAM" id="MobiDB-lite"/>
    </source>
</evidence>
<proteinExistence type="predicted"/>
<organism evidence="2 3">
    <name type="scientific">Durusdinium trenchii</name>
    <dbReference type="NCBI Taxonomy" id="1381693"/>
    <lineage>
        <taxon>Eukaryota</taxon>
        <taxon>Sar</taxon>
        <taxon>Alveolata</taxon>
        <taxon>Dinophyceae</taxon>
        <taxon>Suessiales</taxon>
        <taxon>Symbiodiniaceae</taxon>
        <taxon>Durusdinium</taxon>
    </lineage>
</organism>
<sequence>QRLRGVHALQEAHQRPAQRILGAGFTEGEHGRFESDSESTLHPVVVAHHQPCQRLRGLPGATGPHGHFHARKDPHAEDFLDPDPR</sequence>
<feature type="compositionally biased region" description="Basic and acidic residues" evidence="1">
    <location>
        <begin position="71"/>
        <end position="85"/>
    </location>
</feature>
<gene>
    <name evidence="2" type="ORF">SCF082_LOCUS31522</name>
</gene>
<accession>A0ABP0N7W7</accession>